<keyword evidence="4" id="KW-1185">Reference proteome</keyword>
<name>A0A9W7TU32_TRIRA</name>
<evidence type="ECO:0000313" key="4">
    <source>
        <dbReference type="Proteomes" id="UP001059041"/>
    </source>
</evidence>
<keyword evidence="1" id="KW-0175">Coiled coil</keyword>
<evidence type="ECO:0000256" key="1">
    <source>
        <dbReference type="SAM" id="Coils"/>
    </source>
</evidence>
<feature type="region of interest" description="Disordered" evidence="2">
    <location>
        <begin position="299"/>
        <end position="330"/>
    </location>
</feature>
<reference evidence="3" key="1">
    <citation type="submission" date="2021-02" db="EMBL/GenBank/DDBJ databases">
        <title>Comparative genomics reveals that relaxation of natural selection precedes convergent phenotypic evolution of cavefish.</title>
        <authorList>
            <person name="Peng Z."/>
        </authorList>
    </citation>
    <scope>NUCLEOTIDE SEQUENCE</scope>
    <source>
        <tissue evidence="3">Muscle</tissue>
    </source>
</reference>
<protein>
    <submittedName>
        <fullName evidence="3">Trichohyalin-like</fullName>
    </submittedName>
</protein>
<dbReference type="AlphaFoldDB" id="A0A9W7TU32"/>
<feature type="region of interest" description="Disordered" evidence="2">
    <location>
        <begin position="386"/>
        <end position="450"/>
    </location>
</feature>
<organism evidence="3 4">
    <name type="scientific">Triplophysa rosa</name>
    <name type="common">Cave loach</name>
    <dbReference type="NCBI Taxonomy" id="992332"/>
    <lineage>
        <taxon>Eukaryota</taxon>
        <taxon>Metazoa</taxon>
        <taxon>Chordata</taxon>
        <taxon>Craniata</taxon>
        <taxon>Vertebrata</taxon>
        <taxon>Euteleostomi</taxon>
        <taxon>Actinopterygii</taxon>
        <taxon>Neopterygii</taxon>
        <taxon>Teleostei</taxon>
        <taxon>Ostariophysi</taxon>
        <taxon>Cypriniformes</taxon>
        <taxon>Nemacheilidae</taxon>
        <taxon>Triplophysa</taxon>
    </lineage>
</organism>
<evidence type="ECO:0000256" key="2">
    <source>
        <dbReference type="SAM" id="MobiDB-lite"/>
    </source>
</evidence>
<comment type="caution">
    <text evidence="3">The sequence shown here is derived from an EMBL/GenBank/DDBJ whole genome shotgun (WGS) entry which is preliminary data.</text>
</comment>
<gene>
    <name evidence="3" type="ORF">IRJ41_011693</name>
</gene>
<dbReference type="EMBL" id="JAFHDT010000012">
    <property type="protein sequence ID" value="KAI7802493.1"/>
    <property type="molecule type" value="Genomic_DNA"/>
</dbReference>
<dbReference type="Proteomes" id="UP001059041">
    <property type="component" value="Linkage Group LG12"/>
</dbReference>
<sequence>MLLASKVFSIVVKLLLSSDKDWMRDSNSKIFSLQALSLLKSPASDSGLFKSLSHSTNNIGNRFQSIEELKGVLKPTHPPRRPVRAVRPVSALSASGSSLQINHLQGELVRKRKECEDLKKENKYLSNEIYMERIMMRTENELTMRNLRNLNQELQAQVKELKQKLHLSQQRATLCSRAAEDADRTRAEADKNRALAEAWALDNRQEKDFVISEKTRLSEELQQLKKEHTNVQQLLTQTERNYFETKIKLDRVSGEKQVLLEENKGLENERNTLRNKFKELTEENVKIMEKEVNSRRRALVAEEHSERAKKAQQDAEQERNLAEREKEDRTRECLSWRDKHQALAEIIRAQEELKSQRQTKACQANIKSYFLCMTESNQRVKLLKNQDGTPRNFTEGDPVYISTPDPSSEDSDRSSGRTMFRVAAPRVGRDTGPAHFSELSPMGDSHDSGFQRRSRKVEYFWIPTDEE</sequence>
<evidence type="ECO:0000313" key="3">
    <source>
        <dbReference type="EMBL" id="KAI7802493.1"/>
    </source>
</evidence>
<proteinExistence type="predicted"/>
<feature type="coiled-coil region" evidence="1">
    <location>
        <begin position="101"/>
        <end position="171"/>
    </location>
</feature>
<accession>A0A9W7TU32</accession>